<dbReference type="NCBIfam" id="TIGR02577">
    <property type="entry name" value="cas_TM1794_Cmr2"/>
    <property type="match status" value="1"/>
</dbReference>
<dbReference type="InterPro" id="IPR038242">
    <property type="entry name" value="Cmr2_N"/>
</dbReference>
<feature type="domain" description="Cas10/Cmr2 second palm" evidence="4">
    <location>
        <begin position="648"/>
        <end position="686"/>
    </location>
</feature>
<keyword evidence="6" id="KW-1185">Reference proteome</keyword>
<dbReference type="InterPro" id="IPR024615">
    <property type="entry name" value="CRISPR-assoc_Cmr2_N"/>
</dbReference>
<dbReference type="RefSeq" id="WP_009060274.1">
    <property type="nucleotide sequence ID" value="NZ_JAHXRZ010000003.1"/>
</dbReference>
<protein>
    <recommendedName>
        <fullName evidence="7">Type III-B CRISPR-associated protein Cas10/Cmr2</fullName>
    </recommendedName>
</protein>
<dbReference type="Gene3D" id="3.30.70.270">
    <property type="match status" value="1"/>
</dbReference>
<organism evidence="5 6">
    <name type="scientific">Candidatus Methylacidiphilum fumarolicum</name>
    <dbReference type="NCBI Taxonomy" id="591154"/>
    <lineage>
        <taxon>Bacteria</taxon>
        <taxon>Pseudomonadati</taxon>
        <taxon>Verrucomicrobiota</taxon>
        <taxon>Methylacidiphilae</taxon>
        <taxon>Methylacidiphilales</taxon>
        <taxon>Methylacidiphilaceae</taxon>
        <taxon>Methylacidiphilum (ex Ratnadevi et al. 2023)</taxon>
    </lineage>
</organism>
<dbReference type="EMBL" id="OX458932">
    <property type="protein sequence ID" value="CAI9084832.1"/>
    <property type="molecule type" value="Genomic_DNA"/>
</dbReference>
<feature type="domain" description="Cas10/Cmr2 second palm" evidence="4">
    <location>
        <begin position="703"/>
        <end position="761"/>
    </location>
</feature>
<sequence length="998" mass="115811">MNFWKSKFFAFVHDPPTKPFKIQEHEEISKEIIQHAGYEYVEARVLFDKITDHIAASADRLIFPKPRVLHADFKGNEDSPYYHTLGGGKLIFQNPINPEIAEDDVIKVQPIYDLNGIDDKDFNGFEKRIGKEWANFFLHWRLWKKFISEKHPSLAFMPADTRIPDHTIWTHCSITSALQGCVEKIDEADTKINPAFLLFQIGPVQEFIAQARKTKDLWSGSYLLSYLIAHAIKALTDRLGPDAVIFPALYGQPLFDWLHMDELYNKIKTKDNKSLWDTEFDYPLGLILTPNFPNRFLALIPDDKAEVLSQSIEKELQNKLEEISKYCVEYLTKEKGIEWNDNIQKRWNDQIEDFLFISWQVYPWEKDVNKAIALFKQLPASDSAKDLDDVYQCALNIPKEDRDPRNYKYDNEGHPIIENIGFCWSAHYAMTDFLHEGRRNIRDFKFFGDPNSNEFRSRFGVPKDMYSGKEECIGDENWQKSLHDKIKHTFKEGERLGAINIIKRIWDEAYLKKTYKNANLSFKPKIFESVPDVAANSWVKEVLLKQLDKDHDINKYCNDFVQSLQKAYENGEIEEIKIDEKKFQSPEEFLKEYPSFCFTSELRRLKEEYKEDRYKDKNPTSRKRENSENALRHLKTLQKRLNSEPTPYIAILAMDGDSMGKWLSGEKSPCFHTQLSKEAKEYFNNQQLLELQQILKTKRPLFPSYHIELSSALANFSLYLAPSIVHQHYGQLIYSGGDDILAMLPAEKALQCAYVLRKAFRGDPTLSESFYGALKAPPHQWGFVSIDGKWEGWKEMWKCESVDKFLPQGYPLLLMGKNADISAGIAIGHIHSPLQNLVEEAKNALEIAKSSGYGKSAFVVNLFKRSGEIAQWGSKWNHSKEEEKETSFPLEILNELQELYENNRISGKLPYRIAELVSCYFQYGNDELNEQVKEIIKNDIRFAVDQHFSVKEEKTNDSKGKEILIKVLSNYLDHCTKLHDFLGPLITFAFFKTKGAIG</sequence>
<dbReference type="Pfam" id="PF12469">
    <property type="entry name" value="Cmr2_N"/>
    <property type="match status" value="1"/>
</dbReference>
<evidence type="ECO:0000256" key="2">
    <source>
        <dbReference type="ARBA" id="ARBA00023118"/>
    </source>
</evidence>
<reference evidence="5" key="1">
    <citation type="submission" date="2023-03" db="EMBL/GenBank/DDBJ databases">
        <authorList>
            <person name="Cremers G."/>
            <person name="Picone N."/>
        </authorList>
    </citation>
    <scope>NUCLEOTIDE SEQUENCE</scope>
    <source>
        <strain evidence="5">Sample_alias</strain>
    </source>
</reference>
<evidence type="ECO:0000256" key="1">
    <source>
        <dbReference type="ARBA" id="ARBA00022741"/>
    </source>
</evidence>
<evidence type="ECO:0008006" key="7">
    <source>
        <dbReference type="Google" id="ProtNLM"/>
    </source>
</evidence>
<keyword evidence="2" id="KW-0051">Antiviral defense</keyword>
<dbReference type="Pfam" id="PF22335">
    <property type="entry name" value="Cas10-Cmr2_palm2"/>
    <property type="match status" value="2"/>
</dbReference>
<dbReference type="CDD" id="cd09679">
    <property type="entry name" value="Cas10_III"/>
    <property type="match status" value="1"/>
</dbReference>
<proteinExistence type="predicted"/>
<accession>A0ABM9IAZ8</accession>
<keyword evidence="1" id="KW-0547">Nucleotide-binding</keyword>
<dbReference type="InterPro" id="IPR054767">
    <property type="entry name" value="Cas10-Cmr2_palm2"/>
</dbReference>
<evidence type="ECO:0000259" key="3">
    <source>
        <dbReference type="Pfam" id="PF12469"/>
    </source>
</evidence>
<name>A0ABM9IAZ8_9BACT</name>
<dbReference type="InterPro" id="IPR043128">
    <property type="entry name" value="Rev_trsase/Diguanyl_cyclase"/>
</dbReference>
<dbReference type="Proteomes" id="UP001161497">
    <property type="component" value="Chromosome"/>
</dbReference>
<gene>
    <name evidence="5" type="ORF">MFUM_0440</name>
</gene>
<dbReference type="InterPro" id="IPR013407">
    <property type="entry name" value="CRISPR-assoc_prot_Cmr2"/>
</dbReference>
<evidence type="ECO:0000313" key="5">
    <source>
        <dbReference type="EMBL" id="CAI9084832.1"/>
    </source>
</evidence>
<evidence type="ECO:0000313" key="6">
    <source>
        <dbReference type="Proteomes" id="UP001161497"/>
    </source>
</evidence>
<dbReference type="Gene3D" id="3.30.70.2220">
    <property type="entry name" value="CRISPR-Cas system, Cmr2 subunit, D1 domain, cysteine cluster"/>
    <property type="match status" value="1"/>
</dbReference>
<feature type="domain" description="CRISPR-associated protein Cmr2 N-terminal" evidence="3">
    <location>
        <begin position="197"/>
        <end position="324"/>
    </location>
</feature>
<evidence type="ECO:0000259" key="4">
    <source>
        <dbReference type="Pfam" id="PF22335"/>
    </source>
</evidence>